<dbReference type="EMBL" id="UGXT01000002">
    <property type="protein sequence ID" value="SUH34074.1"/>
    <property type="molecule type" value="Genomic_DNA"/>
</dbReference>
<keyword evidence="1" id="KW-0378">Hydrolase</keyword>
<reference evidence="1 2" key="1">
    <citation type="submission" date="2018-06" db="EMBL/GenBank/DDBJ databases">
        <authorList>
            <consortium name="Pathogen Informatics"/>
            <person name="Doyle S."/>
        </authorList>
    </citation>
    <scope>NUCLEOTIDE SEQUENCE [LARGE SCALE GENOMIC DNA]</scope>
    <source>
        <strain evidence="1 2">NCTC8261</strain>
    </source>
</reference>
<organism evidence="1 2">
    <name type="scientific">Salmonella enterica I</name>
    <dbReference type="NCBI Taxonomy" id="59201"/>
    <lineage>
        <taxon>Bacteria</taxon>
        <taxon>Pseudomonadati</taxon>
        <taxon>Pseudomonadota</taxon>
        <taxon>Gammaproteobacteria</taxon>
        <taxon>Enterobacterales</taxon>
        <taxon>Enterobacteriaceae</taxon>
        <taxon>Salmonella</taxon>
    </lineage>
</organism>
<evidence type="ECO:0000313" key="1">
    <source>
        <dbReference type="EMBL" id="SUH34074.1"/>
    </source>
</evidence>
<dbReference type="AlphaFoldDB" id="A0A379WJQ9"/>
<accession>A0A379WJQ9</accession>
<dbReference type="Proteomes" id="UP000254712">
    <property type="component" value="Unassembled WGS sequence"/>
</dbReference>
<sequence>MNASIAKLEQQKASQERNLAAQLDAAFRQGEHTGIQLILSGEESQRGNACRPTSAI</sequence>
<name>A0A379WJQ9_SALET</name>
<proteinExistence type="predicted"/>
<gene>
    <name evidence="1" type="primary">envC_2</name>
    <name evidence="1" type="ORF">NCTC8261_00244</name>
</gene>
<protein>
    <submittedName>
        <fullName evidence="1">Periplasmic septal ring factor with murein hydrolase activity EnvC/YibP</fullName>
    </submittedName>
</protein>
<dbReference type="GO" id="GO:0016787">
    <property type="term" value="F:hydrolase activity"/>
    <property type="evidence" value="ECO:0007669"/>
    <property type="project" value="UniProtKB-KW"/>
</dbReference>
<evidence type="ECO:0000313" key="2">
    <source>
        <dbReference type="Proteomes" id="UP000254712"/>
    </source>
</evidence>